<evidence type="ECO:0000313" key="2">
    <source>
        <dbReference type="EMBL" id="KAF2122091.1"/>
    </source>
</evidence>
<evidence type="ECO:0000313" key="3">
    <source>
        <dbReference type="Proteomes" id="UP000799770"/>
    </source>
</evidence>
<dbReference type="GO" id="GO:0009251">
    <property type="term" value="P:glucan catabolic process"/>
    <property type="evidence" value="ECO:0007669"/>
    <property type="project" value="TreeGrafter"/>
</dbReference>
<keyword evidence="3" id="KW-1185">Reference proteome</keyword>
<dbReference type="EMBL" id="ML977311">
    <property type="protein sequence ID" value="KAF2122091.1"/>
    <property type="molecule type" value="Genomic_DNA"/>
</dbReference>
<proteinExistence type="predicted"/>
<dbReference type="InterPro" id="IPR000757">
    <property type="entry name" value="Beta-glucanase-like"/>
</dbReference>
<dbReference type="Proteomes" id="UP000799770">
    <property type="component" value="Unassembled WGS sequence"/>
</dbReference>
<reference evidence="2" key="1">
    <citation type="journal article" date="2020" name="Stud. Mycol.">
        <title>101 Dothideomycetes genomes: a test case for predicting lifestyles and emergence of pathogens.</title>
        <authorList>
            <person name="Haridas S."/>
            <person name="Albert R."/>
            <person name="Binder M."/>
            <person name="Bloem J."/>
            <person name="Labutti K."/>
            <person name="Salamov A."/>
            <person name="Andreopoulos B."/>
            <person name="Baker S."/>
            <person name="Barry K."/>
            <person name="Bills G."/>
            <person name="Bluhm B."/>
            <person name="Cannon C."/>
            <person name="Castanera R."/>
            <person name="Culley D."/>
            <person name="Daum C."/>
            <person name="Ezra D."/>
            <person name="Gonzalez J."/>
            <person name="Henrissat B."/>
            <person name="Kuo A."/>
            <person name="Liang C."/>
            <person name="Lipzen A."/>
            <person name="Lutzoni F."/>
            <person name="Magnuson J."/>
            <person name="Mondo S."/>
            <person name="Nolan M."/>
            <person name="Ohm R."/>
            <person name="Pangilinan J."/>
            <person name="Park H.-J."/>
            <person name="Ramirez L."/>
            <person name="Alfaro M."/>
            <person name="Sun H."/>
            <person name="Tritt A."/>
            <person name="Yoshinaga Y."/>
            <person name="Zwiers L.-H."/>
            <person name="Turgeon B."/>
            <person name="Goodwin S."/>
            <person name="Spatafora J."/>
            <person name="Crous P."/>
            <person name="Grigoriev I."/>
        </authorList>
    </citation>
    <scope>NUCLEOTIDE SEQUENCE</scope>
    <source>
        <strain evidence="2">CBS 627.86</strain>
    </source>
</reference>
<sequence length="311" mass="34892">MTTTFTSASVSQTCRATWPETQYTLTKKYDAYNFLGSNGFAQYLSKEQALQAGLVRTDGGVIYIGVDNKTVLDPRTSLGRPSVRVESHDEFSSGLLIADIEHLPGNACGLWPAFWLLFDLRSDYSEIDIIEGVSLDTADEITLYTDNECYVDLRTDMIGTEENNYCRGPNHDQGVTADLTLFEGRDVTRKSCGVKAPKGGVWALLLDENNIKVWFFGRCRIPEDISKDKPDPSGWGTPIMKLGRGTCNIVEAWKKMKIVINITFCGHWPEGVWEVSGCAAKTKTECREYVAQNPKDFVEGYFLINWIKTFQ</sequence>
<dbReference type="OrthoDB" id="192832at2759"/>
<dbReference type="GO" id="GO:0030246">
    <property type="term" value="F:carbohydrate binding"/>
    <property type="evidence" value="ECO:0007669"/>
    <property type="project" value="UniProtKB-KW"/>
</dbReference>
<dbReference type="InterPro" id="IPR050546">
    <property type="entry name" value="Glycosyl_Hydrlase_16"/>
</dbReference>
<organism evidence="2 3">
    <name type="scientific">Lophiotrema nucula</name>
    <dbReference type="NCBI Taxonomy" id="690887"/>
    <lineage>
        <taxon>Eukaryota</taxon>
        <taxon>Fungi</taxon>
        <taxon>Dikarya</taxon>
        <taxon>Ascomycota</taxon>
        <taxon>Pezizomycotina</taxon>
        <taxon>Dothideomycetes</taxon>
        <taxon>Pleosporomycetidae</taxon>
        <taxon>Pleosporales</taxon>
        <taxon>Lophiotremataceae</taxon>
        <taxon>Lophiotrema</taxon>
    </lineage>
</organism>
<dbReference type="SUPFAM" id="SSF49899">
    <property type="entry name" value="Concanavalin A-like lectins/glucanases"/>
    <property type="match status" value="1"/>
</dbReference>
<keyword evidence="2" id="KW-0430">Lectin</keyword>
<protein>
    <submittedName>
        <fullName evidence="2">Concanavalin A-like lectin/glucanase domain-containing protein</fullName>
    </submittedName>
</protein>
<gene>
    <name evidence="2" type="ORF">BDV96DRAFT_609134</name>
</gene>
<dbReference type="GO" id="GO:0004553">
    <property type="term" value="F:hydrolase activity, hydrolyzing O-glycosyl compounds"/>
    <property type="evidence" value="ECO:0007669"/>
    <property type="project" value="InterPro"/>
</dbReference>
<dbReference type="InterPro" id="IPR013320">
    <property type="entry name" value="ConA-like_dom_sf"/>
</dbReference>
<dbReference type="Pfam" id="PF26113">
    <property type="entry name" value="GH16_XgeA"/>
    <property type="match status" value="1"/>
</dbReference>
<dbReference type="Gene3D" id="2.60.120.200">
    <property type="match status" value="1"/>
</dbReference>
<name>A0A6A5ZV35_9PLEO</name>
<evidence type="ECO:0000259" key="1">
    <source>
        <dbReference type="PROSITE" id="PS51762"/>
    </source>
</evidence>
<feature type="domain" description="GH16" evidence="1">
    <location>
        <begin position="16"/>
        <end position="311"/>
    </location>
</feature>
<dbReference type="PROSITE" id="PS51762">
    <property type="entry name" value="GH16_2"/>
    <property type="match status" value="1"/>
</dbReference>
<accession>A0A6A5ZV35</accession>
<dbReference type="PANTHER" id="PTHR10963">
    <property type="entry name" value="GLYCOSYL HYDROLASE-RELATED"/>
    <property type="match status" value="1"/>
</dbReference>
<dbReference type="AlphaFoldDB" id="A0A6A5ZV35"/>
<dbReference type="PANTHER" id="PTHR10963:SF24">
    <property type="entry name" value="GLYCOSIDASE C21B10.07-RELATED"/>
    <property type="match status" value="1"/>
</dbReference>